<dbReference type="InterPro" id="IPR025660">
    <property type="entry name" value="Pept_his_AS"/>
</dbReference>
<dbReference type="EMBL" id="HBIJ01022131">
    <property type="protein sequence ID" value="CAE0373623.1"/>
    <property type="molecule type" value="Transcribed_RNA"/>
</dbReference>
<dbReference type="SUPFAM" id="SSF54001">
    <property type="entry name" value="Cysteine proteinases"/>
    <property type="match status" value="1"/>
</dbReference>
<sequence>MRSLVVVAFCFITATGKYSRGYKRNAVSRIGMRTIEIAQEEIDQVLSDGVVVDWSVNATTAIKDQGSCGSCWAFSTIEGVESSLFLQSGVLPESLSTEELVDCDKVDAGCNGGDIPTACRYLERKNVDTDADYPDKSSKSGRTQSCSWDSGEYVAAVTSYSFAIPECSQGDCSNQDEYALAAALKKYGPLSICVNSGEDQTGDWAKYTSGIASGNCKAKAHLIDHCVQLVGVDTTASEPFWKVRNSWGSSWGEDGFIRLPFGQDNYCCVACEAVIIEATYTSTADMEKQTQKAPVITFSST</sequence>
<dbReference type="InterPro" id="IPR039417">
    <property type="entry name" value="Peptidase_C1A_papain-like"/>
</dbReference>
<dbReference type="InterPro" id="IPR000668">
    <property type="entry name" value="Peptidase_C1A_C"/>
</dbReference>
<evidence type="ECO:0000256" key="3">
    <source>
        <dbReference type="SAM" id="SignalP"/>
    </source>
</evidence>
<dbReference type="GO" id="GO:0008234">
    <property type="term" value="F:cysteine-type peptidase activity"/>
    <property type="evidence" value="ECO:0007669"/>
    <property type="project" value="InterPro"/>
</dbReference>
<comment type="similarity">
    <text evidence="1">Belongs to the peptidase C1 family.</text>
</comment>
<dbReference type="Gene3D" id="3.90.70.10">
    <property type="entry name" value="Cysteine proteinases"/>
    <property type="match status" value="1"/>
</dbReference>
<feature type="domain" description="Peptidase C1A papain C-terminal" evidence="4">
    <location>
        <begin position="48"/>
        <end position="277"/>
    </location>
</feature>
<dbReference type="PRINTS" id="PR00705">
    <property type="entry name" value="PAPAIN"/>
</dbReference>
<proteinExistence type="inferred from homology"/>
<keyword evidence="2" id="KW-0865">Zymogen</keyword>
<accession>A0A7S3K3B7</accession>
<gene>
    <name evidence="5" type="ORF">ALAG00032_LOCUS14424</name>
</gene>
<dbReference type="CDD" id="cd02248">
    <property type="entry name" value="Peptidase_C1A"/>
    <property type="match status" value="1"/>
</dbReference>
<dbReference type="PROSITE" id="PS00139">
    <property type="entry name" value="THIOL_PROTEASE_CYS"/>
    <property type="match status" value="1"/>
</dbReference>
<protein>
    <recommendedName>
        <fullName evidence="4">Peptidase C1A papain C-terminal domain-containing protein</fullName>
    </recommendedName>
</protein>
<dbReference type="Pfam" id="PF00112">
    <property type="entry name" value="Peptidase_C1"/>
    <property type="match status" value="1"/>
</dbReference>
<dbReference type="InterPro" id="IPR013128">
    <property type="entry name" value="Peptidase_C1A"/>
</dbReference>
<evidence type="ECO:0000256" key="1">
    <source>
        <dbReference type="ARBA" id="ARBA00008455"/>
    </source>
</evidence>
<dbReference type="PROSITE" id="PS00639">
    <property type="entry name" value="THIOL_PROTEASE_HIS"/>
    <property type="match status" value="1"/>
</dbReference>
<dbReference type="InterPro" id="IPR000169">
    <property type="entry name" value="Pept_cys_AS"/>
</dbReference>
<evidence type="ECO:0000256" key="2">
    <source>
        <dbReference type="ARBA" id="ARBA00023145"/>
    </source>
</evidence>
<evidence type="ECO:0000313" key="5">
    <source>
        <dbReference type="EMBL" id="CAE0373623.1"/>
    </source>
</evidence>
<dbReference type="GO" id="GO:0006508">
    <property type="term" value="P:proteolysis"/>
    <property type="evidence" value="ECO:0007669"/>
    <property type="project" value="InterPro"/>
</dbReference>
<name>A0A7S3K3B7_9STRA</name>
<evidence type="ECO:0000259" key="4">
    <source>
        <dbReference type="SMART" id="SM00645"/>
    </source>
</evidence>
<dbReference type="SMART" id="SM00645">
    <property type="entry name" value="Pept_C1"/>
    <property type="match status" value="1"/>
</dbReference>
<feature type="chain" id="PRO_5031343272" description="Peptidase C1A papain C-terminal domain-containing protein" evidence="3">
    <location>
        <begin position="17"/>
        <end position="301"/>
    </location>
</feature>
<dbReference type="InterPro" id="IPR038765">
    <property type="entry name" value="Papain-like_cys_pep_sf"/>
</dbReference>
<keyword evidence="3" id="KW-0732">Signal</keyword>
<feature type="signal peptide" evidence="3">
    <location>
        <begin position="1"/>
        <end position="16"/>
    </location>
</feature>
<dbReference type="AlphaFoldDB" id="A0A7S3K3B7"/>
<reference evidence="5" key="1">
    <citation type="submission" date="2021-01" db="EMBL/GenBank/DDBJ databases">
        <authorList>
            <person name="Corre E."/>
            <person name="Pelletier E."/>
            <person name="Niang G."/>
            <person name="Scheremetjew M."/>
            <person name="Finn R."/>
            <person name="Kale V."/>
            <person name="Holt S."/>
            <person name="Cochrane G."/>
            <person name="Meng A."/>
            <person name="Brown T."/>
            <person name="Cohen L."/>
        </authorList>
    </citation>
    <scope>NUCLEOTIDE SEQUENCE</scope>
    <source>
        <strain evidence="5">CCMP1510</strain>
    </source>
</reference>
<organism evidence="5">
    <name type="scientific">Aureoumbra lagunensis</name>
    <dbReference type="NCBI Taxonomy" id="44058"/>
    <lineage>
        <taxon>Eukaryota</taxon>
        <taxon>Sar</taxon>
        <taxon>Stramenopiles</taxon>
        <taxon>Ochrophyta</taxon>
        <taxon>Pelagophyceae</taxon>
        <taxon>Pelagomonadales</taxon>
        <taxon>Aureoumbra</taxon>
    </lineage>
</organism>
<dbReference type="PANTHER" id="PTHR12411">
    <property type="entry name" value="CYSTEINE PROTEASE FAMILY C1-RELATED"/>
    <property type="match status" value="1"/>
</dbReference>